<dbReference type="EMBL" id="PFIC01000102">
    <property type="protein sequence ID" value="PIX17352.1"/>
    <property type="molecule type" value="Genomic_DNA"/>
</dbReference>
<dbReference type="Pfam" id="PF20186">
    <property type="entry name" value="DUF6549"/>
    <property type="match status" value="1"/>
</dbReference>
<dbReference type="InterPro" id="IPR046679">
    <property type="entry name" value="DUF6549"/>
</dbReference>
<evidence type="ECO:0000313" key="3">
    <source>
        <dbReference type="Proteomes" id="UP000229297"/>
    </source>
</evidence>
<evidence type="ECO:0000256" key="1">
    <source>
        <dbReference type="SAM" id="Phobius"/>
    </source>
</evidence>
<reference evidence="3" key="1">
    <citation type="submission" date="2017-09" db="EMBL/GenBank/DDBJ databases">
        <title>Depth-based differentiation of microbial function through sediment-hosted aquifers and enrichment of novel symbionts in the deep terrestrial subsurface.</title>
        <authorList>
            <person name="Probst A.J."/>
            <person name="Ladd B."/>
            <person name="Jarett J.K."/>
            <person name="Geller-Mcgrath D.E."/>
            <person name="Sieber C.M.K."/>
            <person name="Emerson J.B."/>
            <person name="Anantharaman K."/>
            <person name="Thomas B.C."/>
            <person name="Malmstrom R."/>
            <person name="Stieglmeier M."/>
            <person name="Klingl A."/>
            <person name="Woyke T."/>
            <person name="Ryan C.M."/>
            <person name="Banfield J.F."/>
        </authorList>
    </citation>
    <scope>NUCLEOTIDE SEQUENCE [LARGE SCALE GENOMIC DNA]</scope>
</reference>
<keyword evidence="1" id="KW-1133">Transmembrane helix</keyword>
<comment type="caution">
    <text evidence="2">The sequence shown here is derived from an EMBL/GenBank/DDBJ whole genome shotgun (WGS) entry which is preliminary data.</text>
</comment>
<sequence>MFFGSPGRVITITFCITKMKTKLIFIAIIGILMAGILGAGYLYLKEKKIKERWEQNYNLAKADLSRFKDKTGQRAVKLHETQLTLTEVRKQNGELYKEALNLKIKKRQLEQLLSVKTETIYDSVLISVHDTTIIRVKDTIRQIAYMNTKWLDVSIAVKDKELEILNYTSRDEVVIILYWFKNSKFFLTRWFERKKWGSSIKSMNPHSIITQAKNIKITKKVGR</sequence>
<dbReference type="Proteomes" id="UP000229297">
    <property type="component" value="Unassembled WGS sequence"/>
</dbReference>
<gene>
    <name evidence="2" type="ORF">COZ71_03790</name>
</gene>
<evidence type="ECO:0000313" key="2">
    <source>
        <dbReference type="EMBL" id="PIX17352.1"/>
    </source>
</evidence>
<name>A0A2M7JD57_9BACT</name>
<protein>
    <submittedName>
        <fullName evidence="2">Uncharacterized protein</fullName>
    </submittedName>
</protein>
<keyword evidence="1" id="KW-0812">Transmembrane</keyword>
<proteinExistence type="predicted"/>
<organism evidence="2 3">
    <name type="scientific">Candidatus Desantisbacteria bacterium CG_4_8_14_3_um_filter_40_12</name>
    <dbReference type="NCBI Taxonomy" id="1974545"/>
    <lineage>
        <taxon>Bacteria</taxon>
        <taxon>Candidatus Desantisiibacteriota</taxon>
    </lineage>
</organism>
<feature type="transmembrane region" description="Helical" evidence="1">
    <location>
        <begin position="23"/>
        <end position="44"/>
    </location>
</feature>
<accession>A0A2M7JD57</accession>
<dbReference type="AlphaFoldDB" id="A0A2M7JD57"/>
<keyword evidence="1" id="KW-0472">Membrane</keyword>